<organism evidence="4 5">
    <name type="scientific">Mesoterricola sediminis</name>
    <dbReference type="NCBI Taxonomy" id="2927980"/>
    <lineage>
        <taxon>Bacteria</taxon>
        <taxon>Pseudomonadati</taxon>
        <taxon>Acidobacteriota</taxon>
        <taxon>Holophagae</taxon>
        <taxon>Holophagales</taxon>
        <taxon>Holophagaceae</taxon>
        <taxon>Mesoterricola</taxon>
    </lineage>
</organism>
<dbReference type="Proteomes" id="UP001228113">
    <property type="component" value="Chromosome"/>
</dbReference>
<keyword evidence="2" id="KW-0012">Acyltransferase</keyword>
<evidence type="ECO:0000256" key="2">
    <source>
        <dbReference type="ARBA" id="ARBA00023315"/>
    </source>
</evidence>
<dbReference type="EMBL" id="AP027081">
    <property type="protein sequence ID" value="BDU77626.1"/>
    <property type="molecule type" value="Genomic_DNA"/>
</dbReference>
<dbReference type="CDD" id="cd04301">
    <property type="entry name" value="NAT_SF"/>
    <property type="match status" value="1"/>
</dbReference>
<dbReference type="GO" id="GO:0016747">
    <property type="term" value="F:acyltransferase activity, transferring groups other than amino-acyl groups"/>
    <property type="evidence" value="ECO:0007669"/>
    <property type="project" value="InterPro"/>
</dbReference>
<dbReference type="Gene3D" id="3.40.630.30">
    <property type="match status" value="1"/>
</dbReference>
<dbReference type="InterPro" id="IPR016181">
    <property type="entry name" value="Acyl_CoA_acyltransferase"/>
</dbReference>
<reference evidence="4" key="1">
    <citation type="journal article" date="2023" name="Int. J. Syst. Evol. Microbiol.">
        <title>Mesoterricola silvestris gen. nov., sp. nov., Mesoterricola sediminis sp. nov., Geothrix oryzae sp. nov., Geothrix edaphica sp. nov., Geothrix rubra sp. nov., and Geothrix limicola sp. nov., six novel members of Acidobacteriota isolated from soils.</title>
        <authorList>
            <person name="Itoh H."/>
            <person name="Sugisawa Y."/>
            <person name="Mise K."/>
            <person name="Xu Z."/>
            <person name="Kuniyasu M."/>
            <person name="Ushijima N."/>
            <person name="Kawano K."/>
            <person name="Kobayashi E."/>
            <person name="Shiratori Y."/>
            <person name="Masuda Y."/>
            <person name="Senoo K."/>
        </authorList>
    </citation>
    <scope>NUCLEOTIDE SEQUENCE</scope>
    <source>
        <strain evidence="4">W786</strain>
    </source>
</reference>
<accession>A0AA48H577</accession>
<dbReference type="InterPro" id="IPR050832">
    <property type="entry name" value="Bact_Acetyltransf"/>
</dbReference>
<sequence length="157" mass="17014">MAAIQQHVRPAVAADAEALTRLAIAFRDHLQRATPTEAAFREAIAQLLAAPDALFLLAETADGPAGYVLLRFRLSMWAGGLDATLEDLYVDPAHRGRGVGRDLVGAALMAARERGAVTVGLDTNERNEASNRIYASFGFSGHSKRWDGRQVFLRLTL</sequence>
<feature type="domain" description="N-acetyltransferase" evidence="3">
    <location>
        <begin position="6"/>
        <end position="157"/>
    </location>
</feature>
<dbReference type="AlphaFoldDB" id="A0AA48H577"/>
<keyword evidence="1" id="KW-0808">Transferase</keyword>
<dbReference type="InterPro" id="IPR000182">
    <property type="entry name" value="GNAT_dom"/>
</dbReference>
<evidence type="ECO:0000256" key="1">
    <source>
        <dbReference type="ARBA" id="ARBA00022679"/>
    </source>
</evidence>
<dbReference type="PROSITE" id="PS51186">
    <property type="entry name" value="GNAT"/>
    <property type="match status" value="1"/>
</dbReference>
<keyword evidence="5" id="KW-1185">Reference proteome</keyword>
<name>A0AA48H577_9BACT</name>
<gene>
    <name evidence="4" type="ORF">METESE_25840</name>
</gene>
<protein>
    <recommendedName>
        <fullName evidence="3">N-acetyltransferase domain-containing protein</fullName>
    </recommendedName>
</protein>
<evidence type="ECO:0000313" key="4">
    <source>
        <dbReference type="EMBL" id="BDU77626.1"/>
    </source>
</evidence>
<dbReference type="Pfam" id="PF00583">
    <property type="entry name" value="Acetyltransf_1"/>
    <property type="match status" value="1"/>
</dbReference>
<dbReference type="PANTHER" id="PTHR43877:SF1">
    <property type="entry name" value="ACETYLTRANSFERASE"/>
    <property type="match status" value="1"/>
</dbReference>
<dbReference type="RefSeq" id="WP_243332857.1">
    <property type="nucleotide sequence ID" value="NZ_AP027081.1"/>
</dbReference>
<proteinExistence type="predicted"/>
<dbReference type="PANTHER" id="PTHR43877">
    <property type="entry name" value="AMINOALKYLPHOSPHONATE N-ACETYLTRANSFERASE-RELATED-RELATED"/>
    <property type="match status" value="1"/>
</dbReference>
<dbReference type="KEGG" id="msea:METESE_25840"/>
<evidence type="ECO:0000313" key="5">
    <source>
        <dbReference type="Proteomes" id="UP001228113"/>
    </source>
</evidence>
<dbReference type="SUPFAM" id="SSF55729">
    <property type="entry name" value="Acyl-CoA N-acyltransferases (Nat)"/>
    <property type="match status" value="1"/>
</dbReference>
<evidence type="ECO:0000259" key="3">
    <source>
        <dbReference type="PROSITE" id="PS51186"/>
    </source>
</evidence>